<dbReference type="EMBL" id="MU825406">
    <property type="protein sequence ID" value="KAJ7391504.1"/>
    <property type="molecule type" value="Genomic_DNA"/>
</dbReference>
<feature type="region of interest" description="Disordered" evidence="1">
    <location>
        <begin position="1"/>
        <end position="62"/>
    </location>
</feature>
<evidence type="ECO:0000313" key="3">
    <source>
        <dbReference type="Proteomes" id="UP001163046"/>
    </source>
</evidence>
<dbReference type="AlphaFoldDB" id="A0A9X0A295"/>
<feature type="compositionally biased region" description="Polar residues" evidence="1">
    <location>
        <begin position="7"/>
        <end position="16"/>
    </location>
</feature>
<keyword evidence="3" id="KW-1185">Reference proteome</keyword>
<proteinExistence type="predicted"/>
<name>A0A9X0A295_9CNID</name>
<evidence type="ECO:0000313" key="2">
    <source>
        <dbReference type="EMBL" id="KAJ7391504.1"/>
    </source>
</evidence>
<evidence type="ECO:0000256" key="1">
    <source>
        <dbReference type="SAM" id="MobiDB-lite"/>
    </source>
</evidence>
<dbReference type="Proteomes" id="UP001163046">
    <property type="component" value="Unassembled WGS sequence"/>
</dbReference>
<accession>A0A9X0A295</accession>
<comment type="caution">
    <text evidence="2">The sequence shown here is derived from an EMBL/GenBank/DDBJ whole genome shotgun (WGS) entry which is preliminary data.</text>
</comment>
<protein>
    <submittedName>
        <fullName evidence="2">Uncharacterized protein</fullName>
    </submittedName>
</protein>
<reference evidence="2" key="1">
    <citation type="submission" date="2023-01" db="EMBL/GenBank/DDBJ databases">
        <title>Genome assembly of the deep-sea coral Lophelia pertusa.</title>
        <authorList>
            <person name="Herrera S."/>
            <person name="Cordes E."/>
        </authorList>
    </citation>
    <scope>NUCLEOTIDE SEQUENCE</scope>
    <source>
        <strain evidence="2">USNM1676648</strain>
        <tissue evidence="2">Polyp</tissue>
    </source>
</reference>
<organism evidence="2 3">
    <name type="scientific">Desmophyllum pertusum</name>
    <dbReference type="NCBI Taxonomy" id="174260"/>
    <lineage>
        <taxon>Eukaryota</taxon>
        <taxon>Metazoa</taxon>
        <taxon>Cnidaria</taxon>
        <taxon>Anthozoa</taxon>
        <taxon>Hexacorallia</taxon>
        <taxon>Scleractinia</taxon>
        <taxon>Caryophylliina</taxon>
        <taxon>Caryophylliidae</taxon>
        <taxon>Desmophyllum</taxon>
    </lineage>
</organism>
<sequence>MVGESGRFSSRSSLTPRLSFPDRFPSLLDYQDSSESGDTDILSENEGIGTQIPSDKAKQLPVPVSVREGKSDDLEPLIVPDDVSAWTCKEVRGWVMTGTTLLSQRVLNDDSMERLGLNTIGKKEKFTSSVQKLDLADSSSLKT</sequence>
<gene>
    <name evidence="2" type="ORF">OS493_018555</name>
</gene>